<accession>A0ABN3PBG0</accession>
<dbReference type="EMBL" id="BAAARI010000011">
    <property type="protein sequence ID" value="GAA2577444.1"/>
    <property type="molecule type" value="Genomic_DNA"/>
</dbReference>
<dbReference type="Proteomes" id="UP001500274">
    <property type="component" value="Unassembled WGS sequence"/>
</dbReference>
<gene>
    <name evidence="1" type="ORF">GCM10009862_15950</name>
</gene>
<sequence>MRAGEEGGGGGWVPRVGWVSSGATVGVCLCVKWDDRVRVTVCASVCVSLPCVGTSLYSVGCELACVCVSTCVGAGVCDSRRVA</sequence>
<evidence type="ECO:0000313" key="1">
    <source>
        <dbReference type="EMBL" id="GAA2577444.1"/>
    </source>
</evidence>
<protein>
    <recommendedName>
        <fullName evidence="3">Secreted protein</fullName>
    </recommendedName>
</protein>
<evidence type="ECO:0000313" key="2">
    <source>
        <dbReference type="Proteomes" id="UP001500274"/>
    </source>
</evidence>
<keyword evidence="2" id="KW-1185">Reference proteome</keyword>
<proteinExistence type="predicted"/>
<name>A0ABN3PBG0_9MICO</name>
<evidence type="ECO:0008006" key="3">
    <source>
        <dbReference type="Google" id="ProtNLM"/>
    </source>
</evidence>
<comment type="caution">
    <text evidence="1">The sequence shown here is derived from an EMBL/GenBank/DDBJ whole genome shotgun (WGS) entry which is preliminary data.</text>
</comment>
<reference evidence="1 2" key="1">
    <citation type="journal article" date="2019" name="Int. J. Syst. Evol. Microbiol.">
        <title>The Global Catalogue of Microorganisms (GCM) 10K type strain sequencing project: providing services to taxonomists for standard genome sequencing and annotation.</title>
        <authorList>
            <consortium name="The Broad Institute Genomics Platform"/>
            <consortium name="The Broad Institute Genome Sequencing Center for Infectious Disease"/>
            <person name="Wu L."/>
            <person name="Ma J."/>
        </authorList>
    </citation>
    <scope>NUCLEOTIDE SEQUENCE [LARGE SCALE GENOMIC DNA]</scope>
    <source>
        <strain evidence="1 2">JCM 16365</strain>
    </source>
</reference>
<organism evidence="1 2">
    <name type="scientific">Microbacterium binotii</name>
    <dbReference type="NCBI Taxonomy" id="462710"/>
    <lineage>
        <taxon>Bacteria</taxon>
        <taxon>Bacillati</taxon>
        <taxon>Actinomycetota</taxon>
        <taxon>Actinomycetes</taxon>
        <taxon>Micrococcales</taxon>
        <taxon>Microbacteriaceae</taxon>
        <taxon>Microbacterium</taxon>
    </lineage>
</organism>